<evidence type="ECO:0000313" key="3">
    <source>
        <dbReference type="EMBL" id="SNV05890.1"/>
    </source>
</evidence>
<dbReference type="Proteomes" id="UP000215539">
    <property type="component" value="Chromosome 1"/>
</dbReference>
<dbReference type="RefSeq" id="WP_066428996.1">
    <property type="nucleotide sequence ID" value="NZ_CP014227.1"/>
</dbReference>
<dbReference type="EMBL" id="CP014227">
    <property type="protein sequence ID" value="AMD84995.1"/>
    <property type="molecule type" value="Genomic_DNA"/>
</dbReference>
<dbReference type="KEGG" id="chg:AXF12_05380"/>
<reference evidence="2 4" key="1">
    <citation type="submission" date="2016-02" db="EMBL/GenBank/DDBJ databases">
        <authorList>
            <person name="Holder M.E."/>
            <person name="Ajami N.J."/>
            <person name="Petrosino J.F."/>
        </authorList>
    </citation>
    <scope>NUCLEOTIDE SEQUENCE [LARGE SCALE GENOMIC DNA]</scope>
    <source>
        <strain evidence="2 4">CCUG 32990</strain>
    </source>
</reference>
<dbReference type="AlphaFoldDB" id="A0AAX2GX21"/>
<dbReference type="EMBL" id="LT906449">
    <property type="protein sequence ID" value="SNV05890.1"/>
    <property type="molecule type" value="Genomic_DNA"/>
</dbReference>
<evidence type="ECO:0000313" key="5">
    <source>
        <dbReference type="Proteomes" id="UP000215539"/>
    </source>
</evidence>
<evidence type="ECO:0000313" key="2">
    <source>
        <dbReference type="EMBL" id="AMD84995.1"/>
    </source>
</evidence>
<accession>A0AAX2GX21</accession>
<feature type="compositionally biased region" description="Low complexity" evidence="1">
    <location>
        <begin position="252"/>
        <end position="261"/>
    </location>
</feature>
<gene>
    <name evidence="2" type="ORF">AXF12_05380</name>
    <name evidence="3" type="ORF">SAMEA44541418_00649</name>
</gene>
<feature type="compositionally biased region" description="Basic residues" evidence="1">
    <location>
        <begin position="235"/>
        <end position="246"/>
    </location>
</feature>
<proteinExistence type="predicted"/>
<organism evidence="3 5">
    <name type="scientific">Capnocytophaga haemolytica</name>
    <dbReference type="NCBI Taxonomy" id="45243"/>
    <lineage>
        <taxon>Bacteria</taxon>
        <taxon>Pseudomonadati</taxon>
        <taxon>Bacteroidota</taxon>
        <taxon>Flavobacteriia</taxon>
        <taxon>Flavobacteriales</taxon>
        <taxon>Flavobacteriaceae</taxon>
        <taxon>Capnocytophaga</taxon>
    </lineage>
</organism>
<name>A0AAX2GX21_9FLAO</name>
<protein>
    <recommendedName>
        <fullName evidence="6">Hemagglutinin</fullName>
    </recommendedName>
</protein>
<dbReference type="Proteomes" id="UP000065822">
    <property type="component" value="Chromosome"/>
</dbReference>
<evidence type="ECO:0000256" key="1">
    <source>
        <dbReference type="SAM" id="MobiDB-lite"/>
    </source>
</evidence>
<evidence type="ECO:0000313" key="4">
    <source>
        <dbReference type="Proteomes" id="UP000065822"/>
    </source>
</evidence>
<dbReference type="Pfam" id="PF19775">
    <property type="entry name" value="DUF6261"/>
    <property type="match status" value="1"/>
</dbReference>
<keyword evidence="4" id="KW-1185">Reference proteome</keyword>
<feature type="region of interest" description="Disordered" evidence="1">
    <location>
        <begin position="235"/>
        <end position="270"/>
    </location>
</feature>
<dbReference type="InterPro" id="IPR046228">
    <property type="entry name" value="DUF6261"/>
</dbReference>
<evidence type="ECO:0008006" key="6">
    <source>
        <dbReference type="Google" id="ProtNLM"/>
    </source>
</evidence>
<reference evidence="3 5" key="2">
    <citation type="submission" date="2017-06" db="EMBL/GenBank/DDBJ databases">
        <authorList>
            <consortium name="Pathogen Informatics"/>
        </authorList>
    </citation>
    <scope>NUCLEOTIDE SEQUENCE [LARGE SCALE GENOMIC DNA]</scope>
    <source>
        <strain evidence="3 5">NCTC12947</strain>
    </source>
</reference>
<sequence>MKAKKLSFSFTRLWNSEYPVVVENILKIVEKNNPEELHLKKVYDKLNAFVPDLEKIKAQAKNTGATDIITQKDDLRDRHTRAIFTVVDTYRKSGFDNYAESAKTIATFFKDNEYTRGLVNENYTSQTSKTKQLIADVEANTKIKKAFDVLGLFQPLMKLKTLNNELAELFRNRTAEQAQMPEVDIKQLRKKVDEVIDQLFITIEASRLEYDDKDYNPLIKEIKTLLDYHRAQLKTRKTKSATKKSKEKSEETPTPEVKPVENGYPSEVSE</sequence>